<organism evidence="2 3">
    <name type="scientific">Falseniella ignava</name>
    <dbReference type="NCBI Taxonomy" id="137730"/>
    <lineage>
        <taxon>Bacteria</taxon>
        <taxon>Bacillati</taxon>
        <taxon>Bacillota</taxon>
        <taxon>Bacilli</taxon>
        <taxon>Lactobacillales</taxon>
        <taxon>Aerococcaceae</taxon>
        <taxon>Falseniella</taxon>
    </lineage>
</organism>
<protein>
    <recommendedName>
        <fullName evidence="4">YceG-like family protein</fullName>
    </recommendedName>
</protein>
<reference evidence="2 3" key="1">
    <citation type="submission" date="2017-12" db="EMBL/GenBank/DDBJ databases">
        <title>Phylogenetic diversity of female urinary microbiome.</title>
        <authorList>
            <person name="Thomas-White K."/>
            <person name="Wolfe A.J."/>
        </authorList>
    </citation>
    <scope>NUCLEOTIDE SEQUENCE [LARGE SCALE GENOMIC DNA]</scope>
    <source>
        <strain evidence="2 3">UMB0898</strain>
    </source>
</reference>
<accession>A0A2I1K3Z3</accession>
<dbReference type="EMBL" id="PKHE01000004">
    <property type="protein sequence ID" value="PKY90272.1"/>
    <property type="molecule type" value="Genomic_DNA"/>
</dbReference>
<name>A0A2I1K3Z3_9LACT</name>
<dbReference type="RefSeq" id="WP_006701370.1">
    <property type="nucleotide sequence ID" value="NZ_PKHE01000004.1"/>
</dbReference>
<feature type="region of interest" description="Disordered" evidence="1">
    <location>
        <begin position="82"/>
        <end position="110"/>
    </location>
</feature>
<dbReference type="Gene3D" id="3.30.1490.480">
    <property type="entry name" value="Endolytic murein transglycosylase"/>
    <property type="match status" value="1"/>
</dbReference>
<evidence type="ECO:0000313" key="2">
    <source>
        <dbReference type="EMBL" id="PKY90272.1"/>
    </source>
</evidence>
<evidence type="ECO:0000256" key="1">
    <source>
        <dbReference type="SAM" id="MobiDB-lite"/>
    </source>
</evidence>
<dbReference type="OrthoDB" id="2138957at2"/>
<dbReference type="Proteomes" id="UP000234384">
    <property type="component" value="Unassembled WGS sequence"/>
</dbReference>
<dbReference type="InterPro" id="IPR003770">
    <property type="entry name" value="MLTG-like"/>
</dbReference>
<proteinExistence type="predicted"/>
<dbReference type="AlphaFoldDB" id="A0A2I1K3Z3"/>
<gene>
    <name evidence="2" type="ORF">CYJ57_02230</name>
</gene>
<feature type="compositionally biased region" description="Low complexity" evidence="1">
    <location>
        <begin position="86"/>
        <end position="106"/>
    </location>
</feature>
<evidence type="ECO:0000313" key="3">
    <source>
        <dbReference type="Proteomes" id="UP000234384"/>
    </source>
</evidence>
<evidence type="ECO:0008006" key="4">
    <source>
        <dbReference type="Google" id="ProtNLM"/>
    </source>
</evidence>
<dbReference type="Pfam" id="PF02618">
    <property type="entry name" value="YceG"/>
    <property type="match status" value="1"/>
</dbReference>
<comment type="caution">
    <text evidence="2">The sequence shown here is derived from an EMBL/GenBank/DDBJ whole genome shotgun (WGS) entry which is preliminary data.</text>
</comment>
<sequence length="188" mass="21027">MKKQTLRMMGAGFLAAAIITMVFALLQGHVPVSGNTVGSIFNSVDQEEFNQLKQQNDKLTKEIEKLEKNRNDLNAEIVALREKNKNAQNQPTQNENNTSQTTSTQEEASENIQYENTHAFTIDPGETADEIAQQLESNGIIDSADELYQLIEEWQLESVMQSGTFELSPDMSLDEIANIITGGAYYYN</sequence>